<feature type="compositionally biased region" description="Basic and acidic residues" evidence="1">
    <location>
        <begin position="327"/>
        <end position="336"/>
    </location>
</feature>
<feature type="compositionally biased region" description="Basic and acidic residues" evidence="1">
    <location>
        <begin position="428"/>
        <end position="440"/>
    </location>
</feature>
<feature type="compositionally biased region" description="Acidic residues" evidence="1">
    <location>
        <begin position="103"/>
        <end position="129"/>
    </location>
</feature>
<protein>
    <submittedName>
        <fullName evidence="2">Uncharacterized protein</fullName>
    </submittedName>
</protein>
<feature type="region of interest" description="Disordered" evidence="1">
    <location>
        <begin position="264"/>
        <end position="298"/>
    </location>
</feature>
<feature type="region of interest" description="Disordered" evidence="1">
    <location>
        <begin position="327"/>
        <end position="352"/>
    </location>
</feature>
<dbReference type="Proteomes" id="UP001530377">
    <property type="component" value="Unassembled WGS sequence"/>
</dbReference>
<gene>
    <name evidence="2" type="ORF">ACHAXA_009096</name>
</gene>
<dbReference type="AlphaFoldDB" id="A0ABD3SPZ1"/>
<feature type="compositionally biased region" description="Low complexity" evidence="1">
    <location>
        <begin position="141"/>
        <end position="185"/>
    </location>
</feature>
<reference evidence="2 3" key="1">
    <citation type="submission" date="2024-10" db="EMBL/GenBank/DDBJ databases">
        <title>Updated reference genomes for cyclostephanoid diatoms.</title>
        <authorList>
            <person name="Roberts W.R."/>
            <person name="Alverson A.J."/>
        </authorList>
    </citation>
    <scope>NUCLEOTIDE SEQUENCE [LARGE SCALE GENOMIC DNA]</scope>
    <source>
        <strain evidence="2 3">AJA228-03</strain>
    </source>
</reference>
<name>A0ABD3SPZ1_9STRA</name>
<feature type="compositionally biased region" description="Basic residues" evidence="1">
    <location>
        <begin position="87"/>
        <end position="99"/>
    </location>
</feature>
<keyword evidence="3" id="KW-1185">Reference proteome</keyword>
<proteinExistence type="predicted"/>
<evidence type="ECO:0000313" key="2">
    <source>
        <dbReference type="EMBL" id="KAL3826655.1"/>
    </source>
</evidence>
<accession>A0ABD3SPZ1</accession>
<dbReference type="EMBL" id="JALLPB020000017">
    <property type="protein sequence ID" value="KAL3826655.1"/>
    <property type="molecule type" value="Genomic_DNA"/>
</dbReference>
<feature type="compositionally biased region" description="Basic and acidic residues" evidence="1">
    <location>
        <begin position="130"/>
        <end position="140"/>
    </location>
</feature>
<feature type="compositionally biased region" description="Basic and acidic residues" evidence="1">
    <location>
        <begin position="403"/>
        <end position="412"/>
    </location>
</feature>
<feature type="compositionally biased region" description="Acidic residues" evidence="1">
    <location>
        <begin position="285"/>
        <end position="295"/>
    </location>
</feature>
<comment type="caution">
    <text evidence="2">The sequence shown here is derived from an EMBL/GenBank/DDBJ whole genome shotgun (WGS) entry which is preliminary data.</text>
</comment>
<sequence>MTSDDNKSIDSALPPPPLPPPVLCDVAVANNASSPTNVAVNYYEIKGSCLKILVAMCHGLHDDNGNPLISFKTTTLGPRRRDDATKPRRRRGHARRRRRPRDDSDDDDDHGDDDENHDDDEDPRDDDEDHDARDDHDHDMTTTTGPRQRRTTTTTTTTTRTTTTTSRTTTTTTTRTTTTTTTTTTLPPHYPSRRVCRRRGLVCRRPSMCRRRHARMLVRYVAFDIDVVNSRGEGWEDGIIAATPAEFLEEELAEMKNMNKKLKAQDDTNNNRGVEAGTDGVESIDGSEDDEEDGYFSDKGNNTLSIIFAKDDMERINRFDRMNDLRMRRDGSRDEKDGDDVTNNGERRRNKVLAGHQFSLDVAGSQSSRRGYSDKGNNTLSIIFAKDDMERINRFDRMNDLRMRRDGSRDEKDGDDVTNNGERRRNKRALDRGERRGVER</sequence>
<feature type="region of interest" description="Disordered" evidence="1">
    <location>
        <begin position="403"/>
        <end position="440"/>
    </location>
</feature>
<organism evidence="2 3">
    <name type="scientific">Cyclostephanos tholiformis</name>
    <dbReference type="NCBI Taxonomy" id="382380"/>
    <lineage>
        <taxon>Eukaryota</taxon>
        <taxon>Sar</taxon>
        <taxon>Stramenopiles</taxon>
        <taxon>Ochrophyta</taxon>
        <taxon>Bacillariophyta</taxon>
        <taxon>Coscinodiscophyceae</taxon>
        <taxon>Thalassiosirophycidae</taxon>
        <taxon>Stephanodiscales</taxon>
        <taxon>Stephanodiscaceae</taxon>
        <taxon>Cyclostephanos</taxon>
    </lineage>
</organism>
<feature type="region of interest" description="Disordered" evidence="1">
    <location>
        <begin position="64"/>
        <end position="190"/>
    </location>
</feature>
<evidence type="ECO:0000256" key="1">
    <source>
        <dbReference type="SAM" id="MobiDB-lite"/>
    </source>
</evidence>
<evidence type="ECO:0000313" key="3">
    <source>
        <dbReference type="Proteomes" id="UP001530377"/>
    </source>
</evidence>